<comment type="similarity">
    <text evidence="1">Belongs to the UDP-glycosyltransferase family.</text>
</comment>
<dbReference type="EMBL" id="OU963871">
    <property type="protein sequence ID" value="CAH0383692.1"/>
    <property type="molecule type" value="Genomic_DNA"/>
</dbReference>
<evidence type="ECO:0000256" key="1">
    <source>
        <dbReference type="ARBA" id="ARBA00009995"/>
    </source>
</evidence>
<dbReference type="AlphaFoldDB" id="A0A9P0EY03"/>
<name>A0A9P0EY03_BEMTA</name>
<dbReference type="InterPro" id="IPR050271">
    <property type="entry name" value="UDP-glycosyltransferase"/>
</dbReference>
<evidence type="ECO:0000256" key="3">
    <source>
        <dbReference type="ARBA" id="ARBA00022679"/>
    </source>
</evidence>
<keyword evidence="4" id="KW-0732">Signal</keyword>
<evidence type="ECO:0000256" key="2">
    <source>
        <dbReference type="ARBA" id="ARBA00022676"/>
    </source>
</evidence>
<evidence type="ECO:0000313" key="5">
    <source>
        <dbReference type="EMBL" id="CAH0383692.1"/>
    </source>
</evidence>
<organism evidence="5 6">
    <name type="scientific">Bemisia tabaci</name>
    <name type="common">Sweetpotato whitefly</name>
    <name type="synonym">Aleurodes tabaci</name>
    <dbReference type="NCBI Taxonomy" id="7038"/>
    <lineage>
        <taxon>Eukaryota</taxon>
        <taxon>Metazoa</taxon>
        <taxon>Ecdysozoa</taxon>
        <taxon>Arthropoda</taxon>
        <taxon>Hexapoda</taxon>
        <taxon>Insecta</taxon>
        <taxon>Pterygota</taxon>
        <taxon>Neoptera</taxon>
        <taxon>Paraneoptera</taxon>
        <taxon>Hemiptera</taxon>
        <taxon>Sternorrhyncha</taxon>
        <taxon>Aleyrodoidea</taxon>
        <taxon>Aleyrodidae</taxon>
        <taxon>Aleyrodinae</taxon>
        <taxon>Bemisia</taxon>
    </lineage>
</organism>
<dbReference type="Proteomes" id="UP001152759">
    <property type="component" value="Chromosome 10"/>
</dbReference>
<accession>A0A9P0EY03</accession>
<feature type="chain" id="PRO_5040239572" description="UDP-glucuronosyltransferase" evidence="4">
    <location>
        <begin position="21"/>
        <end position="248"/>
    </location>
</feature>
<protein>
    <recommendedName>
        <fullName evidence="7">UDP-glucuronosyltransferase</fullName>
    </recommendedName>
</protein>
<dbReference type="SUPFAM" id="SSF53756">
    <property type="entry name" value="UDP-Glycosyltransferase/glycogen phosphorylase"/>
    <property type="match status" value="1"/>
</dbReference>
<keyword evidence="6" id="KW-1185">Reference proteome</keyword>
<proteinExistence type="inferred from homology"/>
<keyword evidence="2" id="KW-0328">Glycosyltransferase</keyword>
<evidence type="ECO:0000313" key="6">
    <source>
        <dbReference type="Proteomes" id="UP001152759"/>
    </source>
</evidence>
<dbReference type="PANTHER" id="PTHR48043:SF159">
    <property type="entry name" value="EG:EG0003.4 PROTEIN-RELATED"/>
    <property type="match status" value="1"/>
</dbReference>
<reference evidence="5" key="1">
    <citation type="submission" date="2021-12" db="EMBL/GenBank/DDBJ databases">
        <authorList>
            <person name="King R."/>
        </authorList>
    </citation>
    <scope>NUCLEOTIDE SEQUENCE</scope>
</reference>
<evidence type="ECO:0000256" key="4">
    <source>
        <dbReference type="SAM" id="SignalP"/>
    </source>
</evidence>
<gene>
    <name evidence="5" type="ORF">BEMITA_LOCUS3115</name>
</gene>
<feature type="signal peptide" evidence="4">
    <location>
        <begin position="1"/>
        <end position="20"/>
    </location>
</feature>
<evidence type="ECO:0008006" key="7">
    <source>
        <dbReference type="Google" id="ProtNLM"/>
    </source>
</evidence>
<dbReference type="GO" id="GO:0008194">
    <property type="term" value="F:UDP-glycosyltransferase activity"/>
    <property type="evidence" value="ECO:0007669"/>
    <property type="project" value="TreeGrafter"/>
</dbReference>
<sequence length="248" mass="28845">MMFLILFLSLRLTYDCSVAAHNILVFLPNPIRSHYVQVEPIFLSLAHRGHNVTVVSPFPPKEEISNLRHISLKADRAEELIPPPNWMEWTLTNRLFNLNFWKIRADLNIPQVLESSVYRDLTRNDNKFDLIFTELFFGFEPLAVLGHIFQAPVVTYASYGYNPDILRYIGAANGVAYLPHFELDYAGPMSLLQRLENALIQFSVMLYNEYWYYRGMTLCLLSIFQGLFRALRICYGIRRCFSSLPTPH</sequence>
<dbReference type="PANTHER" id="PTHR48043">
    <property type="entry name" value="EG:EG0003.4 PROTEIN-RELATED"/>
    <property type="match status" value="1"/>
</dbReference>
<keyword evidence="3" id="KW-0808">Transferase</keyword>